<evidence type="ECO:0008006" key="4">
    <source>
        <dbReference type="Google" id="ProtNLM"/>
    </source>
</evidence>
<dbReference type="RefSeq" id="XP_029708604.1">
    <property type="nucleotide sequence ID" value="XM_029852744.2"/>
</dbReference>
<organism evidence="2 3">
    <name type="scientific">Aedes albopictus</name>
    <name type="common">Asian tiger mosquito</name>
    <name type="synonym">Stegomyia albopicta</name>
    <dbReference type="NCBI Taxonomy" id="7160"/>
    <lineage>
        <taxon>Eukaryota</taxon>
        <taxon>Metazoa</taxon>
        <taxon>Ecdysozoa</taxon>
        <taxon>Arthropoda</taxon>
        <taxon>Hexapoda</taxon>
        <taxon>Insecta</taxon>
        <taxon>Pterygota</taxon>
        <taxon>Neoptera</taxon>
        <taxon>Endopterygota</taxon>
        <taxon>Diptera</taxon>
        <taxon>Nematocera</taxon>
        <taxon>Culicoidea</taxon>
        <taxon>Culicidae</taxon>
        <taxon>Culicinae</taxon>
        <taxon>Aedini</taxon>
        <taxon>Aedes</taxon>
        <taxon>Stegomyia</taxon>
    </lineage>
</organism>
<feature type="compositionally biased region" description="Polar residues" evidence="1">
    <location>
        <begin position="344"/>
        <end position="358"/>
    </location>
</feature>
<accession>A0ABM1Z8C0</accession>
<evidence type="ECO:0000313" key="2">
    <source>
        <dbReference type="EnsemblMetazoa" id="AALFPA23_016032.P23359"/>
    </source>
</evidence>
<proteinExistence type="predicted"/>
<dbReference type="EnsemblMetazoa" id="AALFPA23_016032.R23359">
    <property type="protein sequence ID" value="AALFPA23_016032.P23359"/>
    <property type="gene ID" value="AALFPA23_016032"/>
</dbReference>
<protein>
    <recommendedName>
        <fullName evidence="4">Nucleic-acid-binding protein from transposon X-element</fullName>
    </recommendedName>
</protein>
<sequence>MASMASSGAAAPKRIERIVASRKNAHGRTTRNTNKGATSLSQGEGASIGGPNNPPNTQPTSVVLELIEADKQSPNHPSQIGKALKQKGFSSFTEIEKLGKFRFRINTTDETRLRKLKLDGDNLRVYEPKNKDHTILFVRGVPLNFEEDEIIENIEVDCPVLQVQRIKRKGSNRDLVDTYNVKITVEGNQIPNSVKIYGCGFKAELYIFPIRQCQNCWRYGHGAKHCTSRTRCASCGGTHDQSVCEKDARCPNCKKPHKANDPTCPEMQRHKKIRLAMREKQIPFSQAESCFPRLTNRFDLLSEEMAGGSDSFPELPGSSQPASSYSPRRRRSCTPRHQDEPNRTTENALQPTSQTKEPSNACRRCQENPFKATDFERLISWLRKEFLTEIRGKRWLADLKSLHMKIAQRIRTTQSELDRDQLLIEIGQDIQKIIADNELQEESRSNQNQHSGV</sequence>
<feature type="compositionally biased region" description="Polar residues" evidence="1">
    <location>
        <begin position="30"/>
        <end position="44"/>
    </location>
</feature>
<reference evidence="3" key="1">
    <citation type="journal article" date="2015" name="Proc. Natl. Acad. Sci. U.S.A.">
        <title>Genome sequence of the Asian Tiger mosquito, Aedes albopictus, reveals insights into its biology, genetics, and evolution.</title>
        <authorList>
            <person name="Chen X.G."/>
            <person name="Jiang X."/>
            <person name="Gu J."/>
            <person name="Xu M."/>
            <person name="Wu Y."/>
            <person name="Deng Y."/>
            <person name="Zhang C."/>
            <person name="Bonizzoni M."/>
            <person name="Dermauw W."/>
            <person name="Vontas J."/>
            <person name="Armbruster P."/>
            <person name="Huang X."/>
            <person name="Yang Y."/>
            <person name="Zhang H."/>
            <person name="He W."/>
            <person name="Peng H."/>
            <person name="Liu Y."/>
            <person name="Wu K."/>
            <person name="Chen J."/>
            <person name="Lirakis M."/>
            <person name="Topalis P."/>
            <person name="Van Leeuwen T."/>
            <person name="Hall A.B."/>
            <person name="Jiang X."/>
            <person name="Thorpe C."/>
            <person name="Mueller R.L."/>
            <person name="Sun C."/>
            <person name="Waterhouse R.M."/>
            <person name="Yan G."/>
            <person name="Tu Z.J."/>
            <person name="Fang X."/>
            <person name="James A.A."/>
        </authorList>
    </citation>
    <scope>NUCLEOTIDE SEQUENCE [LARGE SCALE GENOMIC DNA]</scope>
    <source>
        <strain evidence="3">Foshan</strain>
    </source>
</reference>
<feature type="compositionally biased region" description="Low complexity" evidence="1">
    <location>
        <begin position="1"/>
        <end position="11"/>
    </location>
</feature>
<dbReference type="GeneID" id="115255032"/>
<evidence type="ECO:0000256" key="1">
    <source>
        <dbReference type="SAM" id="MobiDB-lite"/>
    </source>
</evidence>
<feature type="compositionally biased region" description="Low complexity" evidence="1">
    <location>
        <begin position="316"/>
        <end position="326"/>
    </location>
</feature>
<evidence type="ECO:0000313" key="3">
    <source>
        <dbReference type="Proteomes" id="UP000069940"/>
    </source>
</evidence>
<name>A0ABM1Z8C0_AEDAL</name>
<feature type="region of interest" description="Disordered" evidence="1">
    <location>
        <begin position="307"/>
        <end position="362"/>
    </location>
</feature>
<keyword evidence="3" id="KW-1185">Reference proteome</keyword>
<feature type="region of interest" description="Disordered" evidence="1">
    <location>
        <begin position="1"/>
        <end position="59"/>
    </location>
</feature>
<dbReference type="Proteomes" id="UP000069940">
    <property type="component" value="Unassembled WGS sequence"/>
</dbReference>
<reference evidence="2" key="2">
    <citation type="submission" date="2025-05" db="UniProtKB">
        <authorList>
            <consortium name="EnsemblMetazoa"/>
        </authorList>
    </citation>
    <scope>IDENTIFICATION</scope>
    <source>
        <strain evidence="2">Foshan</strain>
    </source>
</reference>